<dbReference type="InterPro" id="IPR025711">
    <property type="entry name" value="PepSY"/>
</dbReference>
<dbReference type="EMBL" id="QGGR01000005">
    <property type="protein sequence ID" value="PWK49046.1"/>
    <property type="molecule type" value="Genomic_DNA"/>
</dbReference>
<gene>
    <name evidence="3" type="ORF">BC793_105397</name>
</gene>
<accession>A0A316FN14</accession>
<feature type="region of interest" description="Disordered" evidence="1">
    <location>
        <begin position="51"/>
        <end position="94"/>
    </location>
</feature>
<evidence type="ECO:0000259" key="2">
    <source>
        <dbReference type="Pfam" id="PF03413"/>
    </source>
</evidence>
<evidence type="ECO:0000313" key="3">
    <source>
        <dbReference type="EMBL" id="PWK49046.1"/>
    </source>
</evidence>
<dbReference type="Gene3D" id="3.10.450.40">
    <property type="match status" value="1"/>
</dbReference>
<evidence type="ECO:0000313" key="4">
    <source>
        <dbReference type="Proteomes" id="UP000245697"/>
    </source>
</evidence>
<reference evidence="3 4" key="1">
    <citation type="submission" date="2018-05" db="EMBL/GenBank/DDBJ databases">
        <title>Genomic Encyclopedia of Archaeal and Bacterial Type Strains, Phase II (KMG-II): from individual species to whole genera.</title>
        <authorList>
            <person name="Goeker M."/>
        </authorList>
    </citation>
    <scope>NUCLEOTIDE SEQUENCE [LARGE SCALE GENOMIC DNA]</scope>
    <source>
        <strain evidence="3 4">DSM 45184</strain>
    </source>
</reference>
<feature type="compositionally biased region" description="Basic and acidic residues" evidence="1">
    <location>
        <begin position="60"/>
        <end position="94"/>
    </location>
</feature>
<feature type="domain" description="PepSY" evidence="2">
    <location>
        <begin position="3"/>
        <end position="59"/>
    </location>
</feature>
<sequence length="94" mass="9944">MAVTAEQATAIAVRAAGGGRVASIERETEHGRLVWDVDVIVNGVEHDIDVDAATGQVTRHRTDGSHDRNDRGHSSDDRGRGGDDNGGRRGGDDD</sequence>
<name>A0A316FN14_9ACTN</name>
<keyword evidence="4" id="KW-1185">Reference proteome</keyword>
<dbReference type="OrthoDB" id="3637997at2"/>
<evidence type="ECO:0000256" key="1">
    <source>
        <dbReference type="SAM" id="MobiDB-lite"/>
    </source>
</evidence>
<proteinExistence type="predicted"/>
<dbReference type="RefSeq" id="WP_158319251.1">
    <property type="nucleotide sequence ID" value="NZ_BONA01000037.1"/>
</dbReference>
<dbReference type="Proteomes" id="UP000245697">
    <property type="component" value="Unassembled WGS sequence"/>
</dbReference>
<comment type="caution">
    <text evidence="3">The sequence shown here is derived from an EMBL/GenBank/DDBJ whole genome shotgun (WGS) entry which is preliminary data.</text>
</comment>
<dbReference type="AlphaFoldDB" id="A0A316FN14"/>
<protein>
    <submittedName>
        <fullName evidence="3">Peptidase YpeB-like protein</fullName>
    </submittedName>
</protein>
<organism evidence="3 4">
    <name type="scientific">Actinoplanes xinjiangensis</name>
    <dbReference type="NCBI Taxonomy" id="512350"/>
    <lineage>
        <taxon>Bacteria</taxon>
        <taxon>Bacillati</taxon>
        <taxon>Actinomycetota</taxon>
        <taxon>Actinomycetes</taxon>
        <taxon>Micromonosporales</taxon>
        <taxon>Micromonosporaceae</taxon>
        <taxon>Actinoplanes</taxon>
    </lineage>
</organism>
<dbReference type="Pfam" id="PF03413">
    <property type="entry name" value="PepSY"/>
    <property type="match status" value="1"/>
</dbReference>